<dbReference type="Pfam" id="PF08455">
    <property type="entry name" value="SNF2_assoc"/>
    <property type="match status" value="1"/>
</dbReference>
<evidence type="ECO:0000259" key="5">
    <source>
        <dbReference type="PROSITE" id="PS51192"/>
    </source>
</evidence>
<organism evidence="7 8">
    <name type="scientific">Candidatus Mediterraneibacter stercorigallinarum</name>
    <dbReference type="NCBI Taxonomy" id="2838686"/>
    <lineage>
        <taxon>Bacteria</taxon>
        <taxon>Bacillati</taxon>
        <taxon>Bacillota</taxon>
        <taxon>Clostridia</taxon>
        <taxon>Lachnospirales</taxon>
        <taxon>Lachnospiraceae</taxon>
        <taxon>Mediterraneibacter</taxon>
    </lineage>
</organism>
<dbReference type="InterPro" id="IPR013663">
    <property type="entry name" value="Helicase_SWF/SNF/SWI_bac"/>
</dbReference>
<gene>
    <name evidence="7" type="ORF">H9817_02510</name>
</gene>
<dbReference type="PROSITE" id="PS51194">
    <property type="entry name" value="HELICASE_CTER"/>
    <property type="match status" value="1"/>
</dbReference>
<proteinExistence type="predicted"/>
<dbReference type="SUPFAM" id="SSF52540">
    <property type="entry name" value="P-loop containing nucleoside triphosphate hydrolases"/>
    <property type="match status" value="2"/>
</dbReference>
<evidence type="ECO:0000256" key="2">
    <source>
        <dbReference type="PROSITE-ProRule" id="PRU00325"/>
    </source>
</evidence>
<feature type="domain" description="Helicase ATP-binding" evidence="5">
    <location>
        <begin position="879"/>
        <end position="1040"/>
    </location>
</feature>
<evidence type="ECO:0000259" key="4">
    <source>
        <dbReference type="PROSITE" id="PS50966"/>
    </source>
</evidence>
<dbReference type="Proteomes" id="UP000824017">
    <property type="component" value="Unassembled WGS sequence"/>
</dbReference>
<accession>A0A9D2D9A0</accession>
<dbReference type="PROSITE" id="PS50966">
    <property type="entry name" value="ZF_SWIM"/>
    <property type="match status" value="1"/>
</dbReference>
<dbReference type="SMART" id="SM00487">
    <property type="entry name" value="DEXDc"/>
    <property type="match status" value="1"/>
</dbReference>
<keyword evidence="2" id="KW-0479">Metal-binding</keyword>
<dbReference type="Pfam" id="PF00271">
    <property type="entry name" value="Helicase_C"/>
    <property type="match status" value="1"/>
</dbReference>
<dbReference type="GO" id="GO:0016787">
    <property type="term" value="F:hydrolase activity"/>
    <property type="evidence" value="ECO:0007669"/>
    <property type="project" value="UniProtKB-KW"/>
</dbReference>
<protein>
    <submittedName>
        <fullName evidence="7">SNF2 helicase associated domain-containing protein</fullName>
    </submittedName>
</protein>
<feature type="domain" description="Helicase C-terminal" evidence="6">
    <location>
        <begin position="1167"/>
        <end position="1323"/>
    </location>
</feature>
<dbReference type="CDD" id="cd18793">
    <property type="entry name" value="SF2_C_SNF"/>
    <property type="match status" value="1"/>
</dbReference>
<dbReference type="FunFam" id="3.40.50.300:FF:000533">
    <property type="entry name" value="Helicase, Snf2 family"/>
    <property type="match status" value="1"/>
</dbReference>
<dbReference type="InterPro" id="IPR014001">
    <property type="entry name" value="Helicase_ATP-bd"/>
</dbReference>
<dbReference type="InterPro" id="IPR001650">
    <property type="entry name" value="Helicase_C-like"/>
</dbReference>
<dbReference type="EMBL" id="DXCD01000067">
    <property type="protein sequence ID" value="HIZ12787.1"/>
    <property type="molecule type" value="Genomic_DNA"/>
</dbReference>
<comment type="caution">
    <text evidence="7">The sequence shown here is derived from an EMBL/GenBank/DDBJ whole genome shotgun (WGS) entry which is preliminary data.</text>
</comment>
<dbReference type="InterPro" id="IPR038718">
    <property type="entry name" value="SNF2-like_sf"/>
</dbReference>
<evidence type="ECO:0000259" key="6">
    <source>
        <dbReference type="PROSITE" id="PS51194"/>
    </source>
</evidence>
<evidence type="ECO:0000256" key="3">
    <source>
        <dbReference type="SAM" id="MobiDB-lite"/>
    </source>
</evidence>
<dbReference type="Gene3D" id="3.40.50.300">
    <property type="entry name" value="P-loop containing nucleotide triphosphate hydrolases"/>
    <property type="match status" value="1"/>
</dbReference>
<dbReference type="PROSITE" id="PS51192">
    <property type="entry name" value="HELICASE_ATP_BIND_1"/>
    <property type="match status" value="1"/>
</dbReference>
<evidence type="ECO:0000313" key="8">
    <source>
        <dbReference type="Proteomes" id="UP000824017"/>
    </source>
</evidence>
<dbReference type="PANTHER" id="PTHR10799">
    <property type="entry name" value="SNF2/RAD54 HELICASE FAMILY"/>
    <property type="match status" value="1"/>
</dbReference>
<dbReference type="SMART" id="SM00490">
    <property type="entry name" value="HELICc"/>
    <property type="match status" value="1"/>
</dbReference>
<dbReference type="Gene3D" id="3.40.50.10810">
    <property type="entry name" value="Tandem AAA-ATPase domain"/>
    <property type="match status" value="1"/>
</dbReference>
<name>A0A9D2D9A0_9FIRM</name>
<dbReference type="GO" id="GO:0005524">
    <property type="term" value="F:ATP binding"/>
    <property type="evidence" value="ECO:0007669"/>
    <property type="project" value="InterPro"/>
</dbReference>
<reference evidence="7" key="2">
    <citation type="submission" date="2021-04" db="EMBL/GenBank/DDBJ databases">
        <authorList>
            <person name="Gilroy R."/>
        </authorList>
    </citation>
    <scope>NUCLEOTIDE SEQUENCE</scope>
    <source>
        <strain evidence="7">ChiGjej1B1-13045</strain>
    </source>
</reference>
<evidence type="ECO:0000256" key="1">
    <source>
        <dbReference type="ARBA" id="ARBA00022801"/>
    </source>
</evidence>
<dbReference type="CDD" id="cd18012">
    <property type="entry name" value="DEXQc_arch_SWI2_SNF2"/>
    <property type="match status" value="1"/>
</dbReference>
<dbReference type="InterPro" id="IPR000330">
    <property type="entry name" value="SNF2_N"/>
</dbReference>
<dbReference type="InterPro" id="IPR049730">
    <property type="entry name" value="SNF2/RAD54-like_C"/>
</dbReference>
<feature type="domain" description="SWIM-type" evidence="4">
    <location>
        <begin position="45"/>
        <end position="83"/>
    </location>
</feature>
<feature type="compositionally biased region" description="Basic and acidic residues" evidence="3">
    <location>
        <begin position="85"/>
        <end position="191"/>
    </location>
</feature>
<dbReference type="Pfam" id="PF00176">
    <property type="entry name" value="SNF2-rel_dom"/>
    <property type="match status" value="1"/>
</dbReference>
<keyword evidence="1" id="KW-0378">Hydrolase</keyword>
<keyword evidence="2" id="KW-0863">Zinc-finger</keyword>
<dbReference type="InterPro" id="IPR027417">
    <property type="entry name" value="P-loop_NTPase"/>
</dbReference>
<dbReference type="InterPro" id="IPR007527">
    <property type="entry name" value="Znf_SWIM"/>
</dbReference>
<dbReference type="GO" id="GO:0008270">
    <property type="term" value="F:zinc ion binding"/>
    <property type="evidence" value="ECO:0007669"/>
    <property type="project" value="UniProtKB-KW"/>
</dbReference>
<keyword evidence="2" id="KW-0862">Zinc</keyword>
<evidence type="ECO:0000313" key="7">
    <source>
        <dbReference type="EMBL" id="HIZ12787.1"/>
    </source>
</evidence>
<reference evidence="7" key="1">
    <citation type="journal article" date="2021" name="PeerJ">
        <title>Extensive microbial diversity within the chicken gut microbiome revealed by metagenomics and culture.</title>
        <authorList>
            <person name="Gilroy R."/>
            <person name="Ravi A."/>
            <person name="Getino M."/>
            <person name="Pursley I."/>
            <person name="Horton D.L."/>
            <person name="Alikhan N.F."/>
            <person name="Baker D."/>
            <person name="Gharbi K."/>
            <person name="Hall N."/>
            <person name="Watson M."/>
            <person name="Adriaenssens E.M."/>
            <person name="Foster-Nyarko E."/>
            <person name="Jarju S."/>
            <person name="Secka A."/>
            <person name="Antonio M."/>
            <person name="Oren A."/>
            <person name="Chaudhuri R.R."/>
            <person name="La Ragione R."/>
            <person name="Hildebrand F."/>
            <person name="Pallen M.J."/>
        </authorList>
    </citation>
    <scope>NUCLEOTIDE SEQUENCE</scope>
    <source>
        <strain evidence="7">ChiGjej1B1-13045</strain>
    </source>
</reference>
<feature type="region of interest" description="Disordered" evidence="3">
    <location>
        <begin position="84"/>
        <end position="191"/>
    </location>
</feature>
<sequence length="1329" mass="153033">MYAWEKMFQKTALEKGKMEYEARRVTELKKDGDKYTAAVLDQKRHEVSITMQDGSPKRGKCDCPVAKGRQLCAHMAALLYTIEDEEKRQEKARQKEEEEKERRRLAREKRQEEKKRREIEKKQAEEARKRMAEEEAARKEAQRRAQEEQKAAEEARKAERRRLEEEARRRADERAKEEERQRMAQEREKIEEELQKEQSYSLLGDPWEEADEQNDFSIIDLENYQYFDIGRIRESVHFTADVLRKGRELFKSGAVKITKVRAGFDGQGGEVAGEIRTTVAEGGNETSQILQFSRTEVLHSWCGCQQCTRMYYRFYREDGENKCKYTAAAIDALELYLQTYKVADATDTKGWFVLDTLGGRENRNGKAAGENDGEKLKLEARLSEEWQGLEVSFRIGNNKMYVVKNLEDFCENVKESADAVYGKSTSYNHARSNFTEEGKLWADFIMKAVKDDEQSAERMQRRGYYYGTGRMSDRGIALYGWRLDAFFDTVSKAGGAEYDIGKSGKKKFAPLKARVQNPKITADISEAKIDGSKDFHGISVDVALPRLYSGVNADYYIEDGYLNRTDTGFSEKLGALAEQEENGHVKFRVGRNNLSTFYYDVLPKLKEAAEIREHSMEKIRQYLTPEVKFTFYLDADEGEVSCRVFAGYAQRKFSLVETMTQGMPTEPYRDAEREAGVLNTVLDWMPYVDEVKDALSTGTDEDRIYRVMTEGVDEILRLGEVRCTDSFRNKRVIRRVKARVGVSVSDGLLELEVSADGLEQRELLDLLQSYRKKKRYHRLKDGSYVGLDDTALETVDELVTALSLKPADMIKGKMHLPLYRALYLDRMLAENDELYSKRDAHFREMVKEFKTINDSEFEEPESLSSILRNYQKDGFKWLRTLEEWNLGGILADDMGLGKTLQVIALLLSAKQEGRSGTALVVAPAALVYNWDEEIRRFAPELSAAVIAGSQEERREKIGRYDRYDVLVTSYDTLRRDAPFYEGKEFRYEIIDEAQYIKNHTTAAAKAVKIIKSRNRFALTGTPIENRLSELWSIFDYLMPGFLYGYETFRTEIETPIVKHKDEDAVRRLQKMTGPFILRRLKENVLRDLPEKLEEIRYVRFEGEQKKLYDAQVLHMREMLAGQAEEDFNKNRFQVLAELTRLRQICCAPSLCFENYRGEAAKTDACVQLIQSAIDGGHRMLVFSQFTSMLEILENELDKEGIEYYVITGSTSKEERVRLVKEFNSGTVPVFFISLKAGGVGLNLTGADVVIHYDPWWNQAVQDQATDRAHRIGQTKKVTVYKLIAKSTIEEKIQKLQETKRDLADQIIGGGSGQLSGMSREDILALLEQE</sequence>